<dbReference type="GO" id="GO:0004519">
    <property type="term" value="F:endonuclease activity"/>
    <property type="evidence" value="ECO:0007669"/>
    <property type="project" value="UniProtKB-KW"/>
</dbReference>
<dbReference type="GO" id="GO:0006289">
    <property type="term" value="P:nucleotide-excision repair"/>
    <property type="evidence" value="ECO:0007669"/>
    <property type="project" value="InterPro"/>
</dbReference>
<proteinExistence type="predicted"/>
<keyword evidence="3" id="KW-0227">DNA damage</keyword>
<evidence type="ECO:0000313" key="8">
    <source>
        <dbReference type="Proteomes" id="UP000326570"/>
    </source>
</evidence>
<dbReference type="GO" id="GO:0009411">
    <property type="term" value="P:response to UV"/>
    <property type="evidence" value="ECO:0007669"/>
    <property type="project" value="InterPro"/>
</dbReference>
<dbReference type="Pfam" id="PF03851">
    <property type="entry name" value="UvdE"/>
    <property type="match status" value="1"/>
</dbReference>
<dbReference type="InterPro" id="IPR004601">
    <property type="entry name" value="UvdE"/>
</dbReference>
<dbReference type="PANTHER" id="PTHR31290">
    <property type="entry name" value="UV-DAMAGE ENDONUCLEASE"/>
    <property type="match status" value="1"/>
</dbReference>
<dbReference type="InterPro" id="IPR036237">
    <property type="entry name" value="Xyl_isomerase-like_sf"/>
</dbReference>
<sequence length="296" mass="34117">MKIGYPCINQTLDCTSSSTFRLASFTEERFLQTVASNFACLQRILQYNVENDLLFFRMSSDMVPFASHRICTVDWQMHFKGTLEKIGRYIKNHNLRISMHPDQFVVLNSPKPEIVENSVAELAYQCAVMDVMQLDSTAKLQIHGGGVYGDKPSAMQRFIQTYQLLPENIKHRLVVENDDRLYSLRDCLYLHEQTGIPILFDNFHHECLNNGEPMTDALQMAAATWKEQDGVPMMDYSSQAYGQRKGKHTDDIVEELFRNFLLDLGELDMDMMLEIKNKEISALKAVQIARDMRLLV</sequence>
<name>A0A5N1J6S5_9BACT</name>
<evidence type="ECO:0000313" key="7">
    <source>
        <dbReference type="EMBL" id="KAA9340897.1"/>
    </source>
</evidence>
<dbReference type="EMBL" id="VTWT01000002">
    <property type="protein sequence ID" value="KAA9340897.1"/>
    <property type="molecule type" value="Genomic_DNA"/>
</dbReference>
<comment type="caution">
    <text evidence="7">The sequence shown here is derived from an EMBL/GenBank/DDBJ whole genome shotgun (WGS) entry which is preliminary data.</text>
</comment>
<evidence type="ECO:0000256" key="6">
    <source>
        <dbReference type="ARBA" id="ARBA00023204"/>
    </source>
</evidence>
<evidence type="ECO:0000256" key="5">
    <source>
        <dbReference type="ARBA" id="ARBA00022801"/>
    </source>
</evidence>
<evidence type="ECO:0000256" key="1">
    <source>
        <dbReference type="ARBA" id="ARBA00022722"/>
    </source>
</evidence>
<dbReference type="RefSeq" id="WP_150902824.1">
    <property type="nucleotide sequence ID" value="NZ_VTWT01000002.1"/>
</dbReference>
<keyword evidence="1" id="KW-0540">Nuclease</keyword>
<evidence type="ECO:0000256" key="2">
    <source>
        <dbReference type="ARBA" id="ARBA00022759"/>
    </source>
</evidence>
<reference evidence="7 8" key="1">
    <citation type="submission" date="2019-09" db="EMBL/GenBank/DDBJ databases">
        <title>Genome sequence of Adhaeribacter sp. M2.</title>
        <authorList>
            <person name="Srinivasan S."/>
        </authorList>
    </citation>
    <scope>NUCLEOTIDE SEQUENCE [LARGE SCALE GENOMIC DNA]</scope>
    <source>
        <strain evidence="7 8">M2</strain>
    </source>
</reference>
<keyword evidence="2 7" id="KW-0255">Endonuclease</keyword>
<keyword evidence="6" id="KW-0234">DNA repair</keyword>
<accession>A0A5N1J6S5</accession>
<dbReference type="SUPFAM" id="SSF51658">
    <property type="entry name" value="Xylose isomerase-like"/>
    <property type="match status" value="1"/>
</dbReference>
<keyword evidence="4" id="KW-0228">DNA excision</keyword>
<protein>
    <submittedName>
        <fullName evidence="7">UV DNA damage repair endonuclease UvsE</fullName>
    </submittedName>
</protein>
<dbReference type="PANTHER" id="PTHR31290:SF5">
    <property type="entry name" value="UV-DAMAGE ENDONUCLEASE"/>
    <property type="match status" value="1"/>
</dbReference>
<dbReference type="Gene3D" id="3.20.20.150">
    <property type="entry name" value="Divalent-metal-dependent TIM barrel enzymes"/>
    <property type="match status" value="1"/>
</dbReference>
<evidence type="ECO:0000256" key="4">
    <source>
        <dbReference type="ARBA" id="ARBA00022769"/>
    </source>
</evidence>
<dbReference type="Proteomes" id="UP000326570">
    <property type="component" value="Unassembled WGS sequence"/>
</dbReference>
<dbReference type="NCBIfam" id="TIGR00629">
    <property type="entry name" value="uvde"/>
    <property type="match status" value="1"/>
</dbReference>
<keyword evidence="8" id="KW-1185">Reference proteome</keyword>
<dbReference type="AlphaFoldDB" id="A0A5N1J6S5"/>
<keyword evidence="5" id="KW-0378">Hydrolase</keyword>
<gene>
    <name evidence="7" type="primary">uvsE</name>
    <name evidence="7" type="ORF">F0P94_05555</name>
</gene>
<dbReference type="GO" id="GO:0016787">
    <property type="term" value="F:hydrolase activity"/>
    <property type="evidence" value="ECO:0007669"/>
    <property type="project" value="UniProtKB-KW"/>
</dbReference>
<evidence type="ECO:0000256" key="3">
    <source>
        <dbReference type="ARBA" id="ARBA00022763"/>
    </source>
</evidence>
<organism evidence="7 8">
    <name type="scientific">Adhaeribacter soli</name>
    <dbReference type="NCBI Taxonomy" id="2607655"/>
    <lineage>
        <taxon>Bacteria</taxon>
        <taxon>Pseudomonadati</taxon>
        <taxon>Bacteroidota</taxon>
        <taxon>Cytophagia</taxon>
        <taxon>Cytophagales</taxon>
        <taxon>Hymenobacteraceae</taxon>
        <taxon>Adhaeribacter</taxon>
    </lineage>
</organism>